<dbReference type="SMART" id="SM00260">
    <property type="entry name" value="CheW"/>
    <property type="match status" value="1"/>
</dbReference>
<gene>
    <name evidence="2" type="primary">chpC</name>
    <name evidence="2" type="ORF">GCM10009083_19250</name>
</gene>
<dbReference type="EMBL" id="BMNN01000004">
    <property type="protein sequence ID" value="GGJ02525.1"/>
    <property type="molecule type" value="Genomic_DNA"/>
</dbReference>
<protein>
    <submittedName>
        <fullName evidence="2">Chemotaxis protein</fullName>
    </submittedName>
</protein>
<dbReference type="Proteomes" id="UP000633263">
    <property type="component" value="Unassembled WGS sequence"/>
</dbReference>
<evidence type="ECO:0000313" key="2">
    <source>
        <dbReference type="EMBL" id="GGJ02525.1"/>
    </source>
</evidence>
<name>A0ABQ2CRS6_9GAMM</name>
<organism evidence="2 3">
    <name type="scientific">Halopseudomonas pertucinogena</name>
    <dbReference type="NCBI Taxonomy" id="86175"/>
    <lineage>
        <taxon>Bacteria</taxon>
        <taxon>Pseudomonadati</taxon>
        <taxon>Pseudomonadota</taxon>
        <taxon>Gammaproteobacteria</taxon>
        <taxon>Pseudomonadales</taxon>
        <taxon>Pseudomonadaceae</taxon>
        <taxon>Halopseudomonas</taxon>
    </lineage>
</organism>
<comment type="caution">
    <text evidence="2">The sequence shown here is derived from an EMBL/GenBank/DDBJ whole genome shotgun (WGS) entry which is preliminary data.</text>
</comment>
<dbReference type="InterPro" id="IPR002545">
    <property type="entry name" value="CheW-lke_dom"/>
</dbReference>
<accession>A0ABQ2CRS6</accession>
<dbReference type="InterPro" id="IPR036061">
    <property type="entry name" value="CheW-like_dom_sf"/>
</dbReference>
<proteinExistence type="predicted"/>
<sequence length="153" mass="16290">MSDALDSLNGLIIPLTAEPLLLPNVAVAELVGYRLVETAAQGPDWFLGWANWRDQRIPLADAAQLLGQPPLAPDVAPRMLILNAVGGDERLRFIALRVAGIPRSRRVLRGEIGRVAGGSGFVSQLVSLADEERSLLIPDLAAIEQALAQAAAQ</sequence>
<dbReference type="RefSeq" id="WP_188636431.1">
    <property type="nucleotide sequence ID" value="NZ_BMNN01000004.1"/>
</dbReference>
<evidence type="ECO:0000259" key="1">
    <source>
        <dbReference type="PROSITE" id="PS50851"/>
    </source>
</evidence>
<dbReference type="Gene3D" id="2.40.50.180">
    <property type="entry name" value="CheA-289, Domain 4"/>
    <property type="match status" value="1"/>
</dbReference>
<dbReference type="Pfam" id="PF01584">
    <property type="entry name" value="CheW"/>
    <property type="match status" value="1"/>
</dbReference>
<feature type="domain" description="CheW-like" evidence="1">
    <location>
        <begin position="7"/>
        <end position="149"/>
    </location>
</feature>
<evidence type="ECO:0000313" key="3">
    <source>
        <dbReference type="Proteomes" id="UP000633263"/>
    </source>
</evidence>
<dbReference type="PROSITE" id="PS50851">
    <property type="entry name" value="CHEW"/>
    <property type="match status" value="1"/>
</dbReference>
<keyword evidence="3" id="KW-1185">Reference proteome</keyword>
<dbReference type="SUPFAM" id="SSF50341">
    <property type="entry name" value="CheW-like"/>
    <property type="match status" value="1"/>
</dbReference>
<reference evidence="3" key="1">
    <citation type="journal article" date="2019" name="Int. J. Syst. Evol. Microbiol.">
        <title>The Global Catalogue of Microorganisms (GCM) 10K type strain sequencing project: providing services to taxonomists for standard genome sequencing and annotation.</title>
        <authorList>
            <consortium name="The Broad Institute Genomics Platform"/>
            <consortium name="The Broad Institute Genome Sequencing Center for Infectious Disease"/>
            <person name="Wu L."/>
            <person name="Ma J."/>
        </authorList>
    </citation>
    <scope>NUCLEOTIDE SEQUENCE [LARGE SCALE GENOMIC DNA]</scope>
    <source>
        <strain evidence="3">JCM 11590</strain>
    </source>
</reference>